<accession>A0ABT1NFY6</accession>
<dbReference type="Proteomes" id="UP001651880">
    <property type="component" value="Unassembled WGS sequence"/>
</dbReference>
<keyword evidence="5" id="KW-1185">Reference proteome</keyword>
<dbReference type="EMBL" id="JAJEKE010000009">
    <property type="protein sequence ID" value="MCQ1530180.1"/>
    <property type="molecule type" value="Genomic_DNA"/>
</dbReference>
<dbReference type="Pfam" id="PF02452">
    <property type="entry name" value="PemK_toxin"/>
    <property type="match status" value="1"/>
</dbReference>
<dbReference type="PANTHER" id="PTHR33988:SF2">
    <property type="entry name" value="ENDORIBONUCLEASE MAZF"/>
    <property type="match status" value="1"/>
</dbReference>
<sequence length="116" mass="13155">MVKYQWNIFWVQLDPVIGSEQAGTRPVLIVSEEEINKALPTVTILPITSQKPGRKVYSIEAFVSKDDSGLSKDSIVMAHQIRCISKERLKEQCGSIVSHKLQENIRNAMKIYLDII</sequence>
<protein>
    <recommendedName>
        <fullName evidence="3">mRNA interferase</fullName>
        <ecNumber evidence="3">3.1.-.-</ecNumber>
    </recommendedName>
</protein>
<dbReference type="PANTHER" id="PTHR33988">
    <property type="entry name" value="ENDORIBONUCLEASE MAZF-RELATED"/>
    <property type="match status" value="1"/>
</dbReference>
<dbReference type="InterPro" id="IPR011067">
    <property type="entry name" value="Plasmid_toxin/cell-grow_inhib"/>
</dbReference>
<evidence type="ECO:0000256" key="1">
    <source>
        <dbReference type="ARBA" id="ARBA00007521"/>
    </source>
</evidence>
<reference evidence="4 5" key="1">
    <citation type="submission" date="2021-10" db="EMBL/GenBank/DDBJ databases">
        <title>Lutispora strain m25 sp. nov., a thermophilic, non-spore-forming bacterium isolated from a lab-scale methanogenic bioreactor digesting anaerobic sludge.</title>
        <authorList>
            <person name="El Houari A."/>
            <person name="Mcdonald J."/>
        </authorList>
    </citation>
    <scope>NUCLEOTIDE SEQUENCE [LARGE SCALE GENOMIC DNA]</scope>
    <source>
        <strain evidence="5">m25</strain>
    </source>
</reference>
<keyword evidence="3" id="KW-0540">Nuclease</keyword>
<keyword evidence="3" id="KW-0255">Endonuclease</keyword>
<evidence type="ECO:0000313" key="4">
    <source>
        <dbReference type="EMBL" id="MCQ1530180.1"/>
    </source>
</evidence>
<keyword evidence="3" id="KW-0378">Hydrolase</keyword>
<comment type="similarity">
    <text evidence="1 3">Belongs to the PemK/MazF family.</text>
</comment>
<keyword evidence="2" id="KW-1277">Toxin-antitoxin system</keyword>
<comment type="function">
    <text evidence="3">Toxic component of a type II toxin-antitoxin (TA) system.</text>
</comment>
<dbReference type="EC" id="3.1.-.-" evidence="3"/>
<evidence type="ECO:0000256" key="2">
    <source>
        <dbReference type="ARBA" id="ARBA00022649"/>
    </source>
</evidence>
<dbReference type="Gene3D" id="2.30.30.110">
    <property type="match status" value="1"/>
</dbReference>
<dbReference type="PIRSF" id="PIRSF033490">
    <property type="entry name" value="MazF"/>
    <property type="match status" value="1"/>
</dbReference>
<evidence type="ECO:0000256" key="3">
    <source>
        <dbReference type="PIRNR" id="PIRNR033490"/>
    </source>
</evidence>
<dbReference type="SUPFAM" id="SSF50118">
    <property type="entry name" value="Cell growth inhibitor/plasmid maintenance toxic component"/>
    <property type="match status" value="1"/>
</dbReference>
<gene>
    <name evidence="4" type="ORF">LJD61_11555</name>
</gene>
<dbReference type="InterPro" id="IPR003477">
    <property type="entry name" value="PemK-like"/>
</dbReference>
<organism evidence="4 5">
    <name type="scientific">Lutispora saccharofermentans</name>
    <dbReference type="NCBI Taxonomy" id="3024236"/>
    <lineage>
        <taxon>Bacteria</taxon>
        <taxon>Bacillati</taxon>
        <taxon>Bacillota</taxon>
        <taxon>Clostridia</taxon>
        <taxon>Lutisporales</taxon>
        <taxon>Lutisporaceae</taxon>
        <taxon>Lutispora</taxon>
    </lineage>
</organism>
<dbReference type="RefSeq" id="WP_255227696.1">
    <property type="nucleotide sequence ID" value="NZ_JAJEKE010000009.1"/>
</dbReference>
<name>A0ABT1NFY6_9FIRM</name>
<comment type="caution">
    <text evidence="4">The sequence shown here is derived from an EMBL/GenBank/DDBJ whole genome shotgun (WGS) entry which is preliminary data.</text>
</comment>
<evidence type="ECO:0000313" key="5">
    <source>
        <dbReference type="Proteomes" id="UP001651880"/>
    </source>
</evidence>
<proteinExistence type="inferred from homology"/>